<comment type="subcellular location">
    <subcellularLocation>
        <location evidence="1">Cell membrane</location>
        <topology evidence="1">Multi-pass membrane protein</topology>
    </subcellularLocation>
</comment>
<keyword evidence="9" id="KW-1185">Reference proteome</keyword>
<feature type="transmembrane region" description="Helical" evidence="6">
    <location>
        <begin position="311"/>
        <end position="331"/>
    </location>
</feature>
<keyword evidence="4 6" id="KW-1133">Transmembrane helix</keyword>
<feature type="transmembrane region" description="Helical" evidence="6">
    <location>
        <begin position="249"/>
        <end position="270"/>
    </location>
</feature>
<name>A0A0A2E3K1_9PORP</name>
<accession>A0A0A2E3K1</accession>
<dbReference type="EMBL" id="JRFA01000023">
    <property type="protein sequence ID" value="KGN73468.1"/>
    <property type="molecule type" value="Genomic_DNA"/>
</dbReference>
<feature type="transmembrane region" description="Helical" evidence="6">
    <location>
        <begin position="373"/>
        <end position="389"/>
    </location>
</feature>
<feature type="domain" description="ABC-2 type transporter transmembrane" evidence="7">
    <location>
        <begin position="33"/>
        <end position="386"/>
    </location>
</feature>
<evidence type="ECO:0000313" key="9">
    <source>
        <dbReference type="Proteomes" id="UP000030103"/>
    </source>
</evidence>
<keyword evidence="2" id="KW-1003">Cell membrane</keyword>
<keyword evidence="5 6" id="KW-0472">Membrane</keyword>
<dbReference type="GO" id="GO:0005886">
    <property type="term" value="C:plasma membrane"/>
    <property type="evidence" value="ECO:0007669"/>
    <property type="project" value="UniProtKB-SubCell"/>
</dbReference>
<evidence type="ECO:0000256" key="4">
    <source>
        <dbReference type="ARBA" id="ARBA00022989"/>
    </source>
</evidence>
<evidence type="ECO:0000256" key="6">
    <source>
        <dbReference type="SAM" id="Phobius"/>
    </source>
</evidence>
<dbReference type="OrthoDB" id="9811522at2"/>
<sequence>MVRMANSIKEKLSDIHYIWLTELKAIFADQGVMIFFFLVPLIYPLLYAAFYNNEVVRDAKLVFVDEDNSRLSREYIRRIDATPDVEVVKILPTLEEANEMLRRKEAYGVVLISKDFSKDLTLRKQTNVTLFSDLSSVLYYKGFMVALNDVSLTMGRELTAAEDYGPSDLATAIKVRPVESEYVAYYNPQTGFESFLMPAILVLILQQTMSLGVCMLAGTARERNEKHYIIPPMMAHYGGPLRVMLGKSLAYIFVYVFNCIWILVLMPYFLSLPQLAASIDLILFFVPFLLASTFFALTLSLFVYRREDTMIYIVFTSVIFIFLVGLSWPLYAIPPFWKAFGYLIPSTPGGQGFSALNGMGATLTEVEVQYKTLWIQTAFYFIIAAFGYRRQYVKSNRSS</sequence>
<dbReference type="RefSeq" id="WP_025004363.1">
    <property type="nucleotide sequence ID" value="NZ_JRFA01000023.1"/>
</dbReference>
<protein>
    <submittedName>
        <fullName evidence="8">Membrane protein</fullName>
    </submittedName>
</protein>
<evidence type="ECO:0000259" key="7">
    <source>
        <dbReference type="Pfam" id="PF12698"/>
    </source>
</evidence>
<reference evidence="8 9" key="1">
    <citation type="submission" date="2014-09" db="EMBL/GenBank/DDBJ databases">
        <title>Draft Genome Sequence of Porphyromonas macacae COT-192_OH2859.</title>
        <authorList>
            <person name="Wallis C."/>
            <person name="Deusch O."/>
            <person name="O'Flynn C."/>
            <person name="Davis I."/>
            <person name="Horsfall A."/>
            <person name="Kirkwood N."/>
            <person name="Harris S."/>
            <person name="Eisen J.A."/>
            <person name="Coil D.A."/>
            <person name="Darling A.E."/>
            <person name="Jospin G."/>
            <person name="Alexiev A."/>
        </authorList>
    </citation>
    <scope>NUCLEOTIDE SEQUENCE [LARGE SCALE GENOMIC DNA]</scope>
    <source>
        <strain evidence="9">COT-192 OH2859</strain>
    </source>
</reference>
<dbReference type="PANTHER" id="PTHR30294:SF46">
    <property type="entry name" value="ABC TRANSPORTER PERMEASE"/>
    <property type="match status" value="1"/>
</dbReference>
<dbReference type="Pfam" id="PF12698">
    <property type="entry name" value="ABC2_membrane_3"/>
    <property type="match status" value="1"/>
</dbReference>
<gene>
    <name evidence="8" type="ORF">HQ47_08405</name>
</gene>
<comment type="caution">
    <text evidence="8">The sequence shown here is derived from an EMBL/GenBank/DDBJ whole genome shotgun (WGS) entry which is preliminary data.</text>
</comment>
<dbReference type="AlphaFoldDB" id="A0A0A2E3K1"/>
<dbReference type="eggNOG" id="COG0842">
    <property type="taxonomic scope" value="Bacteria"/>
</dbReference>
<dbReference type="STRING" id="28115.HQ47_08405"/>
<organism evidence="8 9">
    <name type="scientific">Porphyromonas macacae</name>
    <dbReference type="NCBI Taxonomy" id="28115"/>
    <lineage>
        <taxon>Bacteria</taxon>
        <taxon>Pseudomonadati</taxon>
        <taxon>Bacteroidota</taxon>
        <taxon>Bacteroidia</taxon>
        <taxon>Bacteroidales</taxon>
        <taxon>Porphyromonadaceae</taxon>
        <taxon>Porphyromonas</taxon>
    </lineage>
</organism>
<dbReference type="InterPro" id="IPR013525">
    <property type="entry name" value="ABC2_TM"/>
</dbReference>
<evidence type="ECO:0000256" key="2">
    <source>
        <dbReference type="ARBA" id="ARBA00022475"/>
    </source>
</evidence>
<feature type="transmembrane region" description="Helical" evidence="6">
    <location>
        <begin position="32"/>
        <end position="51"/>
    </location>
</feature>
<dbReference type="Gene3D" id="3.40.1710.10">
    <property type="entry name" value="abc type-2 transporter like domain"/>
    <property type="match status" value="1"/>
</dbReference>
<evidence type="ECO:0000313" key="8">
    <source>
        <dbReference type="EMBL" id="KGN73468.1"/>
    </source>
</evidence>
<dbReference type="Proteomes" id="UP000030103">
    <property type="component" value="Unassembled WGS sequence"/>
</dbReference>
<feature type="transmembrane region" description="Helical" evidence="6">
    <location>
        <begin position="195"/>
        <end position="218"/>
    </location>
</feature>
<keyword evidence="3 6" id="KW-0812">Transmembrane</keyword>
<dbReference type="InterPro" id="IPR051449">
    <property type="entry name" value="ABC-2_transporter_component"/>
</dbReference>
<proteinExistence type="predicted"/>
<dbReference type="PANTHER" id="PTHR30294">
    <property type="entry name" value="MEMBRANE COMPONENT OF ABC TRANSPORTER YHHJ-RELATED"/>
    <property type="match status" value="1"/>
</dbReference>
<dbReference type="GO" id="GO:0140359">
    <property type="term" value="F:ABC-type transporter activity"/>
    <property type="evidence" value="ECO:0007669"/>
    <property type="project" value="InterPro"/>
</dbReference>
<feature type="transmembrane region" description="Helical" evidence="6">
    <location>
        <begin position="282"/>
        <end position="304"/>
    </location>
</feature>
<evidence type="ECO:0000256" key="5">
    <source>
        <dbReference type="ARBA" id="ARBA00023136"/>
    </source>
</evidence>
<evidence type="ECO:0000256" key="3">
    <source>
        <dbReference type="ARBA" id="ARBA00022692"/>
    </source>
</evidence>
<evidence type="ECO:0000256" key="1">
    <source>
        <dbReference type="ARBA" id="ARBA00004651"/>
    </source>
</evidence>